<feature type="compositionally biased region" description="Basic and acidic residues" evidence="4">
    <location>
        <begin position="555"/>
        <end position="573"/>
    </location>
</feature>
<dbReference type="AlphaFoldDB" id="A0A3L6SQJ1"/>
<evidence type="ECO:0000313" key="6">
    <source>
        <dbReference type="EMBL" id="RLN24878.1"/>
    </source>
</evidence>
<feature type="compositionally biased region" description="Basic and acidic residues" evidence="4">
    <location>
        <begin position="350"/>
        <end position="363"/>
    </location>
</feature>
<accession>A0A3L6SQJ1</accession>
<dbReference type="Proteomes" id="UP000275267">
    <property type="component" value="Unassembled WGS sequence"/>
</dbReference>
<evidence type="ECO:0000256" key="2">
    <source>
        <dbReference type="ARBA" id="ARBA00022670"/>
    </source>
</evidence>
<keyword evidence="7" id="KW-1185">Reference proteome</keyword>
<comment type="caution">
    <text evidence="6">The sequence shown here is derived from an EMBL/GenBank/DDBJ whole genome shotgun (WGS) entry which is preliminary data.</text>
</comment>
<evidence type="ECO:0000256" key="3">
    <source>
        <dbReference type="ARBA" id="ARBA00022801"/>
    </source>
</evidence>
<feature type="region of interest" description="Disordered" evidence="4">
    <location>
        <begin position="337"/>
        <end position="412"/>
    </location>
</feature>
<organism evidence="6 7">
    <name type="scientific">Panicum miliaceum</name>
    <name type="common">Proso millet</name>
    <name type="synonym">Broomcorn millet</name>
    <dbReference type="NCBI Taxonomy" id="4540"/>
    <lineage>
        <taxon>Eukaryota</taxon>
        <taxon>Viridiplantae</taxon>
        <taxon>Streptophyta</taxon>
        <taxon>Embryophyta</taxon>
        <taxon>Tracheophyta</taxon>
        <taxon>Spermatophyta</taxon>
        <taxon>Magnoliopsida</taxon>
        <taxon>Liliopsida</taxon>
        <taxon>Poales</taxon>
        <taxon>Poaceae</taxon>
        <taxon>PACMAD clade</taxon>
        <taxon>Panicoideae</taxon>
        <taxon>Panicodae</taxon>
        <taxon>Paniceae</taxon>
        <taxon>Panicinae</taxon>
        <taxon>Panicum</taxon>
        <taxon>Panicum sect. Panicum</taxon>
    </lineage>
</organism>
<dbReference type="GO" id="GO:0008234">
    <property type="term" value="F:cysteine-type peptidase activity"/>
    <property type="evidence" value="ECO:0007669"/>
    <property type="project" value="InterPro"/>
</dbReference>
<gene>
    <name evidence="6" type="ORF">C2845_PM07G29070</name>
</gene>
<dbReference type="PROSITE" id="PS50600">
    <property type="entry name" value="ULP_PROTEASE"/>
    <property type="match status" value="1"/>
</dbReference>
<dbReference type="InterPro" id="IPR038765">
    <property type="entry name" value="Papain-like_cys_pep_sf"/>
</dbReference>
<feature type="compositionally biased region" description="Basic and acidic residues" evidence="4">
    <location>
        <begin position="613"/>
        <end position="624"/>
    </location>
</feature>
<evidence type="ECO:0000259" key="5">
    <source>
        <dbReference type="PROSITE" id="PS50600"/>
    </source>
</evidence>
<dbReference type="Pfam" id="PF02902">
    <property type="entry name" value="Peptidase_C48"/>
    <property type="match status" value="1"/>
</dbReference>
<proteinExistence type="inferred from homology"/>
<name>A0A3L6SQJ1_PANMI</name>
<dbReference type="PANTHER" id="PTHR47764">
    <property type="entry name" value="UBIQUITIN-LIKE-SPECIFIC PROTEASE 2B-RELATED"/>
    <property type="match status" value="1"/>
</dbReference>
<dbReference type="GO" id="GO:0006508">
    <property type="term" value="P:proteolysis"/>
    <property type="evidence" value="ECO:0007669"/>
    <property type="project" value="UniProtKB-KW"/>
</dbReference>
<evidence type="ECO:0000256" key="4">
    <source>
        <dbReference type="SAM" id="MobiDB-lite"/>
    </source>
</evidence>
<feature type="compositionally biased region" description="Polar residues" evidence="4">
    <location>
        <begin position="625"/>
        <end position="635"/>
    </location>
</feature>
<evidence type="ECO:0000313" key="7">
    <source>
        <dbReference type="Proteomes" id="UP000275267"/>
    </source>
</evidence>
<keyword evidence="2" id="KW-0645">Protease</keyword>
<dbReference type="InterPro" id="IPR003653">
    <property type="entry name" value="Peptidase_C48_C"/>
</dbReference>
<feature type="compositionally biased region" description="Polar residues" evidence="4">
    <location>
        <begin position="452"/>
        <end position="477"/>
    </location>
</feature>
<feature type="region of interest" description="Disordered" evidence="4">
    <location>
        <begin position="534"/>
        <end position="635"/>
    </location>
</feature>
<protein>
    <recommendedName>
        <fullName evidence="5">Ubiquitin-like protease family profile domain-containing protein</fullName>
    </recommendedName>
</protein>
<dbReference type="SUPFAM" id="SSF54001">
    <property type="entry name" value="Cysteine proteinases"/>
    <property type="match status" value="1"/>
</dbReference>
<comment type="similarity">
    <text evidence="1">Belongs to the peptidase C48 family.</text>
</comment>
<reference evidence="7" key="1">
    <citation type="journal article" date="2019" name="Nat. Commun.">
        <title>The genome of broomcorn millet.</title>
        <authorList>
            <person name="Zou C."/>
            <person name="Miki D."/>
            <person name="Li D."/>
            <person name="Tang Q."/>
            <person name="Xiao L."/>
            <person name="Rajput S."/>
            <person name="Deng P."/>
            <person name="Jia W."/>
            <person name="Huang R."/>
            <person name="Zhang M."/>
            <person name="Sun Y."/>
            <person name="Hu J."/>
            <person name="Fu X."/>
            <person name="Schnable P.S."/>
            <person name="Li F."/>
            <person name="Zhang H."/>
            <person name="Feng B."/>
            <person name="Zhu X."/>
            <person name="Liu R."/>
            <person name="Schnable J.C."/>
            <person name="Zhu J.-K."/>
            <person name="Zhang H."/>
        </authorList>
    </citation>
    <scope>NUCLEOTIDE SEQUENCE [LARGE SCALE GENOMIC DNA]</scope>
</reference>
<sequence length="635" mass="69318">MDSLKGSHTGLKDIIQSYLWEEWKERHPESASDNSDKFLNLRFFSLELPQQDNSFDCGLFLLHYVELFLMDAPRNFNPLKIDVFSGFLSGDWFATAEASLKRSVVRKLIHEVVTGSFQNHPKLACGSEQLDERHQRYSNAEQESANEFLAQRCTAGDPETVCPVRDGTHEIQPSKSICLNDSEEKGLPVSGCMLDTGKVSIVDVQNLQESEVYAPDEDNVCLSSQAEENEPVIAESNNQLNMRSCAPEEDEVLKGSNCVVTDKEHGESLFASLDDNQKVSSKTEVEMQDIMVSTSCSISEITAQVIACQEHSFQRSADVGDECFRPSQDVVSVMMLGSSKVDDGPNPERNTAEGDRGDHHEYTDSVTLGDIDKDVADTKCEDNLLPEGNPDNGMTGGGSESQIGSPDNGMTGVSTVPSDLKEQNIDKVVVGDCTHESNINAKDRSELKVGNADNSMTGGNTVSSDMNEGNTDQIISGGCTNATDVNADGEGAGNDKYSAMDGAVPCEDETTCTDGVILSMDVPCGTVNETVLEDKSSDAKRPLPDGTCELVDGPCKQKNETSEDTSLDGKRPAPDGTCEENDIVVPGDKCIQNDDGQGTDAKIERHYKRRRFGHETTYFRDRPWRNSNASRVPHL</sequence>
<dbReference type="EMBL" id="PQIB02000004">
    <property type="protein sequence ID" value="RLN24878.1"/>
    <property type="molecule type" value="Genomic_DNA"/>
</dbReference>
<dbReference type="OrthoDB" id="442460at2759"/>
<feature type="region of interest" description="Disordered" evidence="4">
    <location>
        <begin position="449"/>
        <end position="477"/>
    </location>
</feature>
<dbReference type="Gene3D" id="1.10.418.20">
    <property type="match status" value="1"/>
</dbReference>
<feature type="domain" description="Ubiquitin-like protease family profile" evidence="5">
    <location>
        <begin position="1"/>
        <end position="68"/>
    </location>
</feature>
<feature type="compositionally biased region" description="Basic and acidic residues" evidence="4">
    <location>
        <begin position="370"/>
        <end position="382"/>
    </location>
</feature>
<keyword evidence="3" id="KW-0378">Hydrolase</keyword>
<evidence type="ECO:0000256" key="1">
    <source>
        <dbReference type="ARBA" id="ARBA00005234"/>
    </source>
</evidence>
<dbReference type="STRING" id="4540.A0A3L6SQJ1"/>
<dbReference type="PANTHER" id="PTHR47764:SF2">
    <property type="entry name" value="UBIQUITIN-LIKE PROTEASE FAMILY PROFILE DOMAIN-CONTAINING PROTEIN"/>
    <property type="match status" value="1"/>
</dbReference>
<feature type="compositionally biased region" description="Basic and acidic residues" evidence="4">
    <location>
        <begin position="534"/>
        <end position="543"/>
    </location>
</feature>